<comment type="similarity">
    <text evidence="3">Belongs to the TRAP-beta family.</text>
</comment>
<protein>
    <recommendedName>
        <fullName evidence="4">Translocon-associated protein subunit beta</fullName>
    </recommendedName>
</protein>
<comment type="caution">
    <text evidence="12">The sequence shown here is derived from an EMBL/GenBank/DDBJ whole genome shotgun (WGS) entry which is preliminary data.</text>
</comment>
<keyword evidence="10" id="KW-0325">Glycoprotein</keyword>
<evidence type="ECO:0000256" key="7">
    <source>
        <dbReference type="ARBA" id="ARBA00022824"/>
    </source>
</evidence>
<dbReference type="Proteomes" id="UP000310200">
    <property type="component" value="Unassembled WGS sequence"/>
</dbReference>
<evidence type="ECO:0000256" key="11">
    <source>
        <dbReference type="SAM" id="Phobius"/>
    </source>
</evidence>
<proteinExistence type="inferred from homology"/>
<dbReference type="Pfam" id="PF05753">
    <property type="entry name" value="TRAP_beta"/>
    <property type="match status" value="1"/>
</dbReference>
<comment type="function">
    <text evidence="1">TRAP proteins are part of a complex whose function is to bind calcium to the ER membrane and thereby regulate the retention of ER resident proteins.</text>
</comment>
<keyword evidence="9 11" id="KW-0472">Membrane</keyword>
<evidence type="ECO:0000256" key="5">
    <source>
        <dbReference type="ARBA" id="ARBA00022692"/>
    </source>
</evidence>
<dbReference type="InterPro" id="IPR008856">
    <property type="entry name" value="TRAP_beta"/>
</dbReference>
<evidence type="ECO:0000256" key="9">
    <source>
        <dbReference type="ARBA" id="ARBA00023136"/>
    </source>
</evidence>
<evidence type="ECO:0000313" key="12">
    <source>
        <dbReference type="EMBL" id="TGZ53949.1"/>
    </source>
</evidence>
<dbReference type="EMBL" id="QBLH01000871">
    <property type="protein sequence ID" value="TGZ53949.1"/>
    <property type="molecule type" value="Genomic_DNA"/>
</dbReference>
<organism evidence="12 13">
    <name type="scientific">Temnothorax longispinosus</name>
    <dbReference type="NCBI Taxonomy" id="300112"/>
    <lineage>
        <taxon>Eukaryota</taxon>
        <taxon>Metazoa</taxon>
        <taxon>Ecdysozoa</taxon>
        <taxon>Arthropoda</taxon>
        <taxon>Hexapoda</taxon>
        <taxon>Insecta</taxon>
        <taxon>Pterygota</taxon>
        <taxon>Neoptera</taxon>
        <taxon>Endopterygota</taxon>
        <taxon>Hymenoptera</taxon>
        <taxon>Apocrita</taxon>
        <taxon>Aculeata</taxon>
        <taxon>Formicoidea</taxon>
        <taxon>Formicidae</taxon>
        <taxon>Myrmicinae</taxon>
        <taxon>Temnothorax</taxon>
    </lineage>
</organism>
<keyword evidence="5 11" id="KW-0812">Transmembrane</keyword>
<keyword evidence="7" id="KW-0256">Endoplasmic reticulum</keyword>
<evidence type="ECO:0000256" key="10">
    <source>
        <dbReference type="ARBA" id="ARBA00023180"/>
    </source>
</evidence>
<sequence>MVRPRPALRAADTRDVSRVWRHRDDSNHRPSNVRTEKKIMKWHILLAAFAALCVAVYAEEEEEAARLLVSKQILNKYLVENMDIVIKYTIYNTGNVAALEVEITDNSFHPDHFTHVSGELNARIDRVPPYTNVSHTVVVRPRKFGYFNFTSAEVLYRRKEDAPRLQVAVSSEPGEGLIVAYRDYDKQFSSHVIDWAAFAVMTLPSLLIPFALWYSSKSKYEKLLKNTKKH</sequence>
<dbReference type="STRING" id="300112.A0A4S2L0E5"/>
<dbReference type="GO" id="GO:0005789">
    <property type="term" value="C:endoplasmic reticulum membrane"/>
    <property type="evidence" value="ECO:0007669"/>
    <property type="project" value="UniProtKB-SubCell"/>
</dbReference>
<name>A0A4S2L0E5_9HYME</name>
<gene>
    <name evidence="12" type="ORF">DBV15_03536</name>
</gene>
<evidence type="ECO:0000313" key="13">
    <source>
        <dbReference type="Proteomes" id="UP000310200"/>
    </source>
</evidence>
<keyword evidence="13" id="KW-1185">Reference proteome</keyword>
<feature type="transmembrane region" description="Helical" evidence="11">
    <location>
        <begin position="195"/>
        <end position="215"/>
    </location>
</feature>
<accession>A0A4S2L0E5</accession>
<dbReference type="PIRSF" id="PIRSF016400">
    <property type="entry name" value="TRAP_beta"/>
    <property type="match status" value="1"/>
</dbReference>
<comment type="subcellular location">
    <subcellularLocation>
        <location evidence="2">Endoplasmic reticulum membrane</location>
        <topology evidence="2">Single-pass type I membrane protein</topology>
    </subcellularLocation>
</comment>
<feature type="transmembrane region" description="Helical" evidence="11">
    <location>
        <begin position="39"/>
        <end position="58"/>
    </location>
</feature>
<evidence type="ECO:0000256" key="4">
    <source>
        <dbReference type="ARBA" id="ARBA00021110"/>
    </source>
</evidence>
<reference evidence="12 13" key="1">
    <citation type="journal article" date="2019" name="Philos. Trans. R. Soc. Lond., B, Biol. Sci.">
        <title>Ant behaviour and brain gene expression of defending hosts depend on the ecological success of the intruding social parasite.</title>
        <authorList>
            <person name="Kaur R."/>
            <person name="Stoldt M."/>
            <person name="Jongepier E."/>
            <person name="Feldmeyer B."/>
            <person name="Menzel F."/>
            <person name="Bornberg-Bauer E."/>
            <person name="Foitzik S."/>
        </authorList>
    </citation>
    <scope>NUCLEOTIDE SEQUENCE [LARGE SCALE GENOMIC DNA]</scope>
    <source>
        <tissue evidence="12">Whole body</tissue>
    </source>
</reference>
<dbReference type="PANTHER" id="PTHR12861">
    <property type="entry name" value="TRANSLOCON-ASSOCIATED PROTEIN, BETA SUBUNIT PRECURSOR TRAP-BETA SIGNAL SEQUENCE RECEPTOR BETA SUBUNIT"/>
    <property type="match status" value="1"/>
</dbReference>
<keyword evidence="8 11" id="KW-1133">Transmembrane helix</keyword>
<evidence type="ECO:0000256" key="1">
    <source>
        <dbReference type="ARBA" id="ARBA00002838"/>
    </source>
</evidence>
<evidence type="ECO:0000256" key="6">
    <source>
        <dbReference type="ARBA" id="ARBA00022729"/>
    </source>
</evidence>
<keyword evidence="6" id="KW-0732">Signal</keyword>
<evidence type="ECO:0000256" key="8">
    <source>
        <dbReference type="ARBA" id="ARBA00022989"/>
    </source>
</evidence>
<dbReference type="PANTHER" id="PTHR12861:SF3">
    <property type="entry name" value="TRANSLOCON-ASSOCIATED PROTEIN SUBUNIT BETA"/>
    <property type="match status" value="1"/>
</dbReference>
<evidence type="ECO:0000256" key="2">
    <source>
        <dbReference type="ARBA" id="ARBA00004115"/>
    </source>
</evidence>
<dbReference type="AlphaFoldDB" id="A0A4S2L0E5"/>
<evidence type="ECO:0000256" key="3">
    <source>
        <dbReference type="ARBA" id="ARBA00005610"/>
    </source>
</evidence>